<evidence type="ECO:0000259" key="6">
    <source>
        <dbReference type="PROSITE" id="PS50103"/>
    </source>
</evidence>
<feature type="compositionally biased region" description="Low complexity" evidence="5">
    <location>
        <begin position="775"/>
        <end position="787"/>
    </location>
</feature>
<reference evidence="7" key="1">
    <citation type="submission" date="2025-08" db="UniProtKB">
        <authorList>
            <consortium name="Ensembl"/>
        </authorList>
    </citation>
    <scope>IDENTIFICATION</scope>
</reference>
<dbReference type="SUPFAM" id="SSF90229">
    <property type="entry name" value="CCCH zinc finger"/>
    <property type="match status" value="1"/>
</dbReference>
<dbReference type="SMART" id="SM00356">
    <property type="entry name" value="ZnF_C3H1"/>
    <property type="match status" value="1"/>
</dbReference>
<feature type="compositionally biased region" description="Pro residues" evidence="5">
    <location>
        <begin position="381"/>
        <end position="392"/>
    </location>
</feature>
<dbReference type="GeneTree" id="ENSGT00730000111190"/>
<evidence type="ECO:0000313" key="7">
    <source>
        <dbReference type="Ensembl" id="ENSCLMP00005012427.1"/>
    </source>
</evidence>
<sequence>MDTPESPTQSPQSPEEEDKGFSDSELLDSPDEEEEEDGVISDSEIVHEEENRGLVEEEEEEALASNGRDSELEEERDEDDEVVPDFVSDPEDEEPVGETEGMEKEDGTIVLMEGDEDGPKGGQLDGEDEKEEEEQEDGIIDTPQSPDSEQGKSFIPEEDGEDGEERYVDYRKNDTADPEVDDDDYDDGEEENTSKEEENKGRRAVVVREMKDDPASVSRELDEHELDYDEEVPEEPSIPAHEEEEDEEDTKAEGEEEEETEDKRNKKKEKKPILPPSPNDSEFKRSGDSKGPERMRRDSFRDKKKDEDDGEIDEGEIDDDDLEEGEVKDPSDRKIRPRPICRFFIKGNCTWGMNCRFIHPGVNDKGNYSLISKPDPFSPNGAPPGGPHPLIPNNPWAGPAVEELPPPPPPVEPPVESAWERGLRHAKEVLKKATIRKEQEPDFEEKRFNVTIGEDDREFDKENDFFRERSYRIIRDETDFRDPVYGDPYADPYYDYEMEALWRGGQYENFRVQYTEAPLPYHYSRDHRERERRQRERERERERDKERMRRKEEWERDRMKRDEKERPRMRPPRDAREKKDEDKLKPRSPLSVPLNRPMEPPSKKEDGPVMRRPDEWKDPWRRSKSPRRRPGLGSPPRGRRRHRPSGSSVSLSNSSRYELLLQVKISCSTHNSDDSARASSWLTCCLFCRRSLSVSSVSSVSSASSSGSSVRSADSDDMYADLASPVSSASSHSPTPNHPRKERGAPRDRPPHERPSKKDEPFREDRRKIDPSGAPPRGGNPVPRSGPGSRGGHPVHPPPGIMGPPGSYGGSGSHKDIKLTLLNKQQADKGNRKRYLPVDKDRPSSPLSKRMAMSPDRARDKRIPGRPILPPRMDRPRGQGPRPMPPQGDRKRALSPPAKSSGKGPAAPAGKLPAPGSASAAGSASNSNKPSNTLSRREELLKQLKAVEDAIARKRAKIPTK</sequence>
<feature type="compositionally biased region" description="Basic and acidic residues" evidence="5">
    <location>
        <begin position="165"/>
        <end position="175"/>
    </location>
</feature>
<name>A0A8C2X1P3_CYCLU</name>
<feature type="compositionally biased region" description="Basic and acidic residues" evidence="5">
    <location>
        <begin position="281"/>
        <end position="307"/>
    </location>
</feature>
<dbReference type="InterPro" id="IPR000571">
    <property type="entry name" value="Znf_CCCH"/>
</dbReference>
<evidence type="ECO:0000256" key="3">
    <source>
        <dbReference type="ARBA" id="ARBA00022833"/>
    </source>
</evidence>
<feature type="compositionally biased region" description="Basic and acidic residues" evidence="5">
    <location>
        <begin position="192"/>
        <end position="222"/>
    </location>
</feature>
<dbReference type="GO" id="GO:0003723">
    <property type="term" value="F:RNA binding"/>
    <property type="evidence" value="ECO:0007669"/>
    <property type="project" value="TreeGrafter"/>
</dbReference>
<proteinExistence type="predicted"/>
<feature type="compositionally biased region" description="Low complexity" evidence="5">
    <location>
        <begin position="696"/>
        <end position="712"/>
    </location>
</feature>
<feature type="compositionally biased region" description="Basic and acidic residues" evidence="5">
    <location>
        <begin position="44"/>
        <end position="55"/>
    </location>
</feature>
<feature type="region of interest" description="Disordered" evidence="5">
    <location>
        <begin position="696"/>
        <end position="938"/>
    </location>
</feature>
<dbReference type="PANTHER" id="PTHR46582:SF1">
    <property type="entry name" value="ZINC FINGER CCCH DOMAIN-CONTAINING PROTEIN 18"/>
    <property type="match status" value="1"/>
</dbReference>
<evidence type="ECO:0000313" key="8">
    <source>
        <dbReference type="Proteomes" id="UP000694565"/>
    </source>
</evidence>
<feature type="compositionally biased region" description="Basic and acidic residues" evidence="5">
    <location>
        <begin position="325"/>
        <end position="334"/>
    </location>
</feature>
<feature type="compositionally biased region" description="Low complexity" evidence="5">
    <location>
        <begin position="1"/>
        <end position="13"/>
    </location>
</feature>
<dbReference type="Pfam" id="PF18044">
    <property type="entry name" value="zf-CCCH_4"/>
    <property type="match status" value="1"/>
</dbReference>
<feature type="compositionally biased region" description="Basic and acidic residues" evidence="5">
    <location>
        <begin position="601"/>
        <end position="621"/>
    </location>
</feature>
<dbReference type="Proteomes" id="UP000694565">
    <property type="component" value="Unplaced"/>
</dbReference>
<dbReference type="Gene3D" id="4.10.1000.10">
    <property type="entry name" value="Zinc finger, CCCH-type"/>
    <property type="match status" value="1"/>
</dbReference>
<feature type="compositionally biased region" description="Acidic residues" evidence="5">
    <location>
        <begin position="125"/>
        <end position="139"/>
    </location>
</feature>
<feature type="compositionally biased region" description="Pro residues" evidence="5">
    <location>
        <begin position="404"/>
        <end position="413"/>
    </location>
</feature>
<keyword evidence="2 4" id="KW-0863">Zinc-finger</keyword>
<evidence type="ECO:0000256" key="2">
    <source>
        <dbReference type="ARBA" id="ARBA00022771"/>
    </source>
</evidence>
<feature type="compositionally biased region" description="Basic and acidic residues" evidence="5">
    <location>
        <begin position="742"/>
        <end position="770"/>
    </location>
</feature>
<dbReference type="GO" id="GO:0071011">
    <property type="term" value="C:precatalytic spliceosome"/>
    <property type="evidence" value="ECO:0007669"/>
    <property type="project" value="TreeGrafter"/>
</dbReference>
<dbReference type="PROSITE" id="PS50103">
    <property type="entry name" value="ZF_C3H1"/>
    <property type="match status" value="1"/>
</dbReference>
<dbReference type="Ensembl" id="ENSCLMT00005013312.1">
    <property type="protein sequence ID" value="ENSCLMP00005012427.1"/>
    <property type="gene ID" value="ENSCLMG00005006641.1"/>
</dbReference>
<feature type="compositionally biased region" description="Acidic residues" evidence="5">
    <location>
        <begin position="242"/>
        <end position="260"/>
    </location>
</feature>
<dbReference type="InterPro" id="IPR041367">
    <property type="entry name" value="Znf-CCCH_4"/>
</dbReference>
<feature type="compositionally biased region" description="Low complexity" evidence="5">
    <location>
        <begin position="894"/>
        <end position="931"/>
    </location>
</feature>
<keyword evidence="8" id="KW-1185">Reference proteome</keyword>
<feature type="compositionally biased region" description="Acidic residues" evidence="5">
    <location>
        <begin position="25"/>
        <end position="39"/>
    </location>
</feature>
<keyword evidence="3 4" id="KW-0862">Zinc</keyword>
<evidence type="ECO:0000256" key="5">
    <source>
        <dbReference type="SAM" id="MobiDB-lite"/>
    </source>
</evidence>
<evidence type="ECO:0000256" key="1">
    <source>
        <dbReference type="ARBA" id="ARBA00022723"/>
    </source>
</evidence>
<organism evidence="7 8">
    <name type="scientific">Cyclopterus lumpus</name>
    <name type="common">Lumpsucker</name>
    <dbReference type="NCBI Taxonomy" id="8103"/>
    <lineage>
        <taxon>Eukaryota</taxon>
        <taxon>Metazoa</taxon>
        <taxon>Chordata</taxon>
        <taxon>Craniata</taxon>
        <taxon>Vertebrata</taxon>
        <taxon>Euteleostomi</taxon>
        <taxon>Actinopterygii</taxon>
        <taxon>Neopterygii</taxon>
        <taxon>Teleostei</taxon>
        <taxon>Neoteleostei</taxon>
        <taxon>Acanthomorphata</taxon>
        <taxon>Eupercaria</taxon>
        <taxon>Perciformes</taxon>
        <taxon>Cottioidei</taxon>
        <taxon>Cottales</taxon>
        <taxon>Cyclopteridae</taxon>
        <taxon>Cyclopterus</taxon>
    </lineage>
</organism>
<dbReference type="InterPro" id="IPR036855">
    <property type="entry name" value="Znf_CCCH_sf"/>
</dbReference>
<accession>A0A8C2X1P3</accession>
<feature type="domain" description="C3H1-type" evidence="6">
    <location>
        <begin position="335"/>
        <end position="362"/>
    </location>
</feature>
<feature type="compositionally biased region" description="Basic and acidic residues" evidence="5">
    <location>
        <begin position="826"/>
        <end position="843"/>
    </location>
</feature>
<feature type="region of interest" description="Disordered" evidence="5">
    <location>
        <begin position="376"/>
        <end position="417"/>
    </location>
</feature>
<feature type="compositionally biased region" description="Acidic residues" evidence="5">
    <location>
        <begin position="308"/>
        <end position="324"/>
    </location>
</feature>
<dbReference type="AlphaFoldDB" id="A0A8C2X1P3"/>
<feature type="compositionally biased region" description="Acidic residues" evidence="5">
    <location>
        <begin position="223"/>
        <end position="234"/>
    </location>
</feature>
<reference evidence="7" key="2">
    <citation type="submission" date="2025-09" db="UniProtKB">
        <authorList>
            <consortium name="Ensembl"/>
        </authorList>
    </citation>
    <scope>IDENTIFICATION</scope>
</reference>
<feature type="compositionally biased region" description="Low complexity" evidence="5">
    <location>
        <begin position="645"/>
        <end position="655"/>
    </location>
</feature>
<feature type="compositionally biased region" description="Acidic residues" evidence="5">
    <location>
        <begin position="71"/>
        <end position="97"/>
    </location>
</feature>
<feature type="region of interest" description="Disordered" evidence="5">
    <location>
        <begin position="518"/>
        <end position="655"/>
    </location>
</feature>
<feature type="region of interest" description="Disordered" evidence="5">
    <location>
        <begin position="1"/>
        <end position="339"/>
    </location>
</feature>
<dbReference type="GO" id="GO:0008270">
    <property type="term" value="F:zinc ion binding"/>
    <property type="evidence" value="ECO:0007669"/>
    <property type="project" value="UniProtKB-KW"/>
</dbReference>
<keyword evidence="1 4" id="KW-0479">Metal-binding</keyword>
<evidence type="ECO:0000256" key="4">
    <source>
        <dbReference type="PROSITE-ProRule" id="PRU00723"/>
    </source>
</evidence>
<feature type="compositionally biased region" description="Low complexity" evidence="5">
    <location>
        <begin position="723"/>
        <end position="735"/>
    </location>
</feature>
<dbReference type="PANTHER" id="PTHR46582">
    <property type="entry name" value="ZINC FINGER CCCH DOMAIN-CONTAINING PROTEIN 18"/>
    <property type="match status" value="1"/>
</dbReference>
<gene>
    <name evidence="7" type="primary">zc3h18</name>
</gene>
<protein>
    <submittedName>
        <fullName evidence="7">Zinc finger CCCH-type containing 18</fullName>
    </submittedName>
</protein>
<feature type="zinc finger region" description="C3H1-type" evidence="4">
    <location>
        <begin position="335"/>
        <end position="362"/>
    </location>
</feature>
<feature type="compositionally biased region" description="Basic and acidic residues" evidence="5">
    <location>
        <begin position="523"/>
        <end position="585"/>
    </location>
</feature>
<feature type="compositionally biased region" description="Acidic residues" evidence="5">
    <location>
        <begin position="176"/>
        <end position="191"/>
    </location>
</feature>
<dbReference type="InterPro" id="IPR052647">
    <property type="entry name" value="Zinc_finger_CCCH-type"/>
</dbReference>